<dbReference type="Gene3D" id="3.40.50.300">
    <property type="entry name" value="P-loop containing nucleotide triphosphate hydrolases"/>
    <property type="match status" value="1"/>
</dbReference>
<accession>A0A9N9N2J2</accession>
<dbReference type="InterPro" id="IPR027417">
    <property type="entry name" value="P-loop_NTPase"/>
</dbReference>
<dbReference type="PANTHER" id="PTHR24223">
    <property type="entry name" value="ATP-BINDING CASSETTE SUB-FAMILY C"/>
    <property type="match status" value="1"/>
</dbReference>
<dbReference type="Proteomes" id="UP001153714">
    <property type="component" value="Chromosome 10"/>
</dbReference>
<evidence type="ECO:0000256" key="1">
    <source>
        <dbReference type="ARBA" id="ARBA00022741"/>
    </source>
</evidence>
<sequence>MSESSAGLVVNLMANDVNRFDTGPLFIHYLWIGPLETLIAEMMVAVQRIRDYLLSEECSLPPRILLEPTRMTAKPKKKVTILEPPKNEIAIKFDAAYSRWIKSLGKNDVKDINLEADIYLLDDPLSAVDTQVAKHIFERCIKRYLADKTVVLVTHQLQFIKSVDQIVVMDKGKIVAEGGFKELQEKNLKIIQLMANNLQTVHEDDPRLNVTSTSVAQLSAMSLQRRRLSMVFKTSFLAKDLRYTLFLDVRPENPWQSRREPKID</sequence>
<dbReference type="AlphaFoldDB" id="A0A9N9N2J2"/>
<dbReference type="InterPro" id="IPR050173">
    <property type="entry name" value="ABC_transporter_C-like"/>
</dbReference>
<evidence type="ECO:0008006" key="5">
    <source>
        <dbReference type="Google" id="ProtNLM"/>
    </source>
</evidence>
<name>A0A9N9N2J2_9NEOP</name>
<evidence type="ECO:0000256" key="2">
    <source>
        <dbReference type="ARBA" id="ARBA00022840"/>
    </source>
</evidence>
<dbReference type="EMBL" id="OU893341">
    <property type="protein sequence ID" value="CAG9782790.1"/>
    <property type="molecule type" value="Genomic_DNA"/>
</dbReference>
<dbReference type="PANTHER" id="PTHR24223:SF448">
    <property type="entry name" value="FI20146P1-RELATED"/>
    <property type="match status" value="1"/>
</dbReference>
<proteinExistence type="predicted"/>
<reference evidence="3" key="1">
    <citation type="submission" date="2021-12" db="EMBL/GenBank/DDBJ databases">
        <authorList>
            <person name="King R."/>
        </authorList>
    </citation>
    <scope>NUCLEOTIDE SEQUENCE</scope>
</reference>
<dbReference type="GO" id="GO:0005524">
    <property type="term" value="F:ATP binding"/>
    <property type="evidence" value="ECO:0007669"/>
    <property type="project" value="UniProtKB-KW"/>
</dbReference>
<keyword evidence="2" id="KW-0067">ATP-binding</keyword>
<keyword evidence="1" id="KW-0547">Nucleotide-binding</keyword>
<evidence type="ECO:0000313" key="4">
    <source>
        <dbReference type="Proteomes" id="UP001153714"/>
    </source>
</evidence>
<dbReference type="SUPFAM" id="SSF52540">
    <property type="entry name" value="P-loop containing nucleoside triphosphate hydrolases"/>
    <property type="match status" value="1"/>
</dbReference>
<organism evidence="3 4">
    <name type="scientific">Diatraea saccharalis</name>
    <name type="common">sugarcane borer</name>
    <dbReference type="NCBI Taxonomy" id="40085"/>
    <lineage>
        <taxon>Eukaryota</taxon>
        <taxon>Metazoa</taxon>
        <taxon>Ecdysozoa</taxon>
        <taxon>Arthropoda</taxon>
        <taxon>Hexapoda</taxon>
        <taxon>Insecta</taxon>
        <taxon>Pterygota</taxon>
        <taxon>Neoptera</taxon>
        <taxon>Endopterygota</taxon>
        <taxon>Lepidoptera</taxon>
        <taxon>Glossata</taxon>
        <taxon>Ditrysia</taxon>
        <taxon>Pyraloidea</taxon>
        <taxon>Crambidae</taxon>
        <taxon>Crambinae</taxon>
        <taxon>Diatraea</taxon>
    </lineage>
</organism>
<dbReference type="OrthoDB" id="6500128at2759"/>
<dbReference type="GO" id="GO:0016020">
    <property type="term" value="C:membrane"/>
    <property type="evidence" value="ECO:0007669"/>
    <property type="project" value="TreeGrafter"/>
</dbReference>
<evidence type="ECO:0000313" key="3">
    <source>
        <dbReference type="EMBL" id="CAG9782790.1"/>
    </source>
</evidence>
<reference evidence="3" key="2">
    <citation type="submission" date="2022-10" db="EMBL/GenBank/DDBJ databases">
        <authorList>
            <consortium name="ENA_rothamsted_submissions"/>
            <consortium name="culmorum"/>
            <person name="King R."/>
        </authorList>
    </citation>
    <scope>NUCLEOTIDE SEQUENCE</scope>
</reference>
<gene>
    <name evidence="3" type="ORF">DIATSA_LOCUS1025</name>
</gene>
<dbReference type="GO" id="GO:0042626">
    <property type="term" value="F:ATPase-coupled transmembrane transporter activity"/>
    <property type="evidence" value="ECO:0007669"/>
    <property type="project" value="TreeGrafter"/>
</dbReference>
<keyword evidence="4" id="KW-1185">Reference proteome</keyword>
<protein>
    <recommendedName>
        <fullName evidence="5">ABC transporter domain-containing protein</fullName>
    </recommendedName>
</protein>